<evidence type="ECO:0000313" key="1">
    <source>
        <dbReference type="EMBL" id="MBX69756.1"/>
    </source>
</evidence>
<organism evidence="1">
    <name type="scientific">Rhizophora mucronata</name>
    <name type="common">Asiatic mangrove</name>
    <dbReference type="NCBI Taxonomy" id="61149"/>
    <lineage>
        <taxon>Eukaryota</taxon>
        <taxon>Viridiplantae</taxon>
        <taxon>Streptophyta</taxon>
        <taxon>Embryophyta</taxon>
        <taxon>Tracheophyta</taxon>
        <taxon>Spermatophyta</taxon>
        <taxon>Magnoliopsida</taxon>
        <taxon>eudicotyledons</taxon>
        <taxon>Gunneridae</taxon>
        <taxon>Pentapetalae</taxon>
        <taxon>rosids</taxon>
        <taxon>fabids</taxon>
        <taxon>Malpighiales</taxon>
        <taxon>Rhizophoraceae</taxon>
        <taxon>Rhizophora</taxon>
    </lineage>
</organism>
<proteinExistence type="predicted"/>
<dbReference type="EMBL" id="GGEC01089272">
    <property type="protein sequence ID" value="MBX69756.1"/>
    <property type="molecule type" value="Transcribed_RNA"/>
</dbReference>
<accession>A0A2P2QRX3</accession>
<reference evidence="1" key="1">
    <citation type="submission" date="2018-02" db="EMBL/GenBank/DDBJ databases">
        <title>Rhizophora mucronata_Transcriptome.</title>
        <authorList>
            <person name="Meera S.P."/>
            <person name="Sreeshan A."/>
            <person name="Augustine A."/>
        </authorList>
    </citation>
    <scope>NUCLEOTIDE SEQUENCE</scope>
    <source>
        <tissue evidence="1">Leaf</tissue>
    </source>
</reference>
<protein>
    <submittedName>
        <fullName evidence="1">Uncharacterized protein</fullName>
    </submittedName>
</protein>
<sequence length="39" mass="4743">MYPTKRGCWKTPYDEGSCNISLCNQFIIYIISRQYLYHH</sequence>
<name>A0A2P2QRX3_RHIMU</name>
<dbReference type="AlphaFoldDB" id="A0A2P2QRX3"/>